<evidence type="ECO:0000313" key="1">
    <source>
        <dbReference type="EMBL" id="CBI11425.1"/>
    </source>
</evidence>
<protein>
    <submittedName>
        <fullName evidence="1">Uncharacterized protein</fullName>
    </submittedName>
</protein>
<dbReference type="AlphaFoldDB" id="E6QW02"/>
<reference evidence="1" key="1">
    <citation type="submission" date="2009-10" db="EMBL/GenBank/DDBJ databases">
        <title>Diversity of trophic interactions inside an arsenic-rich microbial ecosystem.</title>
        <authorList>
            <person name="Bertin P.N."/>
            <person name="Heinrich-Salmeron A."/>
            <person name="Pelletier E."/>
            <person name="Goulhen-Chollet F."/>
            <person name="Arsene-Ploetze F."/>
            <person name="Gallien S."/>
            <person name="Calteau A."/>
            <person name="Vallenet D."/>
            <person name="Casiot C."/>
            <person name="Chane-Woon-Ming B."/>
            <person name="Giloteaux L."/>
            <person name="Barakat M."/>
            <person name="Bonnefoy V."/>
            <person name="Bruneel O."/>
            <person name="Chandler M."/>
            <person name="Cleiss J."/>
            <person name="Duran R."/>
            <person name="Elbaz-Poulichet F."/>
            <person name="Fonknechten N."/>
            <person name="Lauga B."/>
            <person name="Mornico D."/>
            <person name="Ortet P."/>
            <person name="Schaeffer C."/>
            <person name="Siguier P."/>
            <person name="Alexander Thil Smith A."/>
            <person name="Van Dorsselaer A."/>
            <person name="Weissenbach J."/>
            <person name="Medigue C."/>
            <person name="Le Paslier D."/>
        </authorList>
    </citation>
    <scope>NUCLEOTIDE SEQUENCE</scope>
</reference>
<organism evidence="1">
    <name type="scientific">mine drainage metagenome</name>
    <dbReference type="NCBI Taxonomy" id="410659"/>
    <lineage>
        <taxon>unclassified sequences</taxon>
        <taxon>metagenomes</taxon>
        <taxon>ecological metagenomes</taxon>
    </lineage>
</organism>
<comment type="caution">
    <text evidence="1">The sequence shown here is derived from an EMBL/GenBank/DDBJ whole genome shotgun (WGS) entry which is preliminary data.</text>
</comment>
<dbReference type="EMBL" id="CABR01000144">
    <property type="protein sequence ID" value="CBI11425.1"/>
    <property type="molecule type" value="Genomic_DNA"/>
</dbReference>
<gene>
    <name evidence="1" type="ORF">CARN7_2254</name>
</gene>
<accession>E6QW02</accession>
<proteinExistence type="predicted"/>
<name>E6QW02_9ZZZZ</name>
<sequence>MPKCIASGSPHAEKAYFSREMSLFSFLSEHINLGTFMMPLAINGINCHTSLGCFWGSCHVNECIFTT</sequence>